<sequence>MPTGSRQTCGRHLCHRVAFARRRMFVTVIFSSSSFVCDGETRDCHNREDEILWWSES</sequence>
<dbReference type="EMBL" id="BTGU01000224">
    <property type="protein sequence ID" value="GMN65287.1"/>
    <property type="molecule type" value="Genomic_DNA"/>
</dbReference>
<proteinExistence type="predicted"/>
<comment type="caution">
    <text evidence="1">The sequence shown here is derived from an EMBL/GenBank/DDBJ whole genome shotgun (WGS) entry which is preliminary data.</text>
</comment>
<gene>
    <name evidence="1" type="ORF">TIFTF001_034372</name>
</gene>
<evidence type="ECO:0000313" key="1">
    <source>
        <dbReference type="EMBL" id="GMN65287.1"/>
    </source>
</evidence>
<protein>
    <submittedName>
        <fullName evidence="1">Uncharacterized protein</fullName>
    </submittedName>
</protein>
<name>A0AA88J912_FICCA</name>
<keyword evidence="2" id="KW-1185">Reference proteome</keyword>
<evidence type="ECO:0000313" key="2">
    <source>
        <dbReference type="Proteomes" id="UP001187192"/>
    </source>
</evidence>
<dbReference type="Proteomes" id="UP001187192">
    <property type="component" value="Unassembled WGS sequence"/>
</dbReference>
<reference evidence="1" key="1">
    <citation type="submission" date="2023-07" db="EMBL/GenBank/DDBJ databases">
        <title>draft genome sequence of fig (Ficus carica).</title>
        <authorList>
            <person name="Takahashi T."/>
            <person name="Nishimura K."/>
        </authorList>
    </citation>
    <scope>NUCLEOTIDE SEQUENCE</scope>
</reference>
<dbReference type="AlphaFoldDB" id="A0AA88J912"/>
<accession>A0AA88J912</accession>
<organism evidence="1 2">
    <name type="scientific">Ficus carica</name>
    <name type="common">Common fig</name>
    <dbReference type="NCBI Taxonomy" id="3494"/>
    <lineage>
        <taxon>Eukaryota</taxon>
        <taxon>Viridiplantae</taxon>
        <taxon>Streptophyta</taxon>
        <taxon>Embryophyta</taxon>
        <taxon>Tracheophyta</taxon>
        <taxon>Spermatophyta</taxon>
        <taxon>Magnoliopsida</taxon>
        <taxon>eudicotyledons</taxon>
        <taxon>Gunneridae</taxon>
        <taxon>Pentapetalae</taxon>
        <taxon>rosids</taxon>
        <taxon>fabids</taxon>
        <taxon>Rosales</taxon>
        <taxon>Moraceae</taxon>
        <taxon>Ficeae</taxon>
        <taxon>Ficus</taxon>
    </lineage>
</organism>